<dbReference type="Proteomes" id="UP000271162">
    <property type="component" value="Unassembled WGS sequence"/>
</dbReference>
<reference evidence="6 7" key="2">
    <citation type="submission" date="2018-11" db="EMBL/GenBank/DDBJ databases">
        <authorList>
            <consortium name="Pathogen Informatics"/>
        </authorList>
    </citation>
    <scope>NUCLEOTIDE SEQUENCE [LARGE SCALE GENOMIC DNA]</scope>
</reference>
<dbReference type="GO" id="GO:0016020">
    <property type="term" value="C:membrane"/>
    <property type="evidence" value="ECO:0007669"/>
    <property type="project" value="UniProtKB-SubCell"/>
</dbReference>
<evidence type="ECO:0000256" key="4">
    <source>
        <dbReference type="ARBA" id="ARBA00023136"/>
    </source>
</evidence>
<organism evidence="8">
    <name type="scientific">Nippostrongylus brasiliensis</name>
    <name type="common">Rat hookworm</name>
    <dbReference type="NCBI Taxonomy" id="27835"/>
    <lineage>
        <taxon>Eukaryota</taxon>
        <taxon>Metazoa</taxon>
        <taxon>Ecdysozoa</taxon>
        <taxon>Nematoda</taxon>
        <taxon>Chromadorea</taxon>
        <taxon>Rhabditida</taxon>
        <taxon>Rhabditina</taxon>
        <taxon>Rhabditomorpha</taxon>
        <taxon>Strongyloidea</taxon>
        <taxon>Heligmosomidae</taxon>
        <taxon>Nippostrongylus</taxon>
    </lineage>
</organism>
<reference evidence="8" key="1">
    <citation type="submission" date="2017-02" db="UniProtKB">
        <authorList>
            <consortium name="WormBaseParasite"/>
        </authorList>
    </citation>
    <scope>IDENTIFICATION</scope>
</reference>
<proteinExistence type="predicted"/>
<evidence type="ECO:0000256" key="3">
    <source>
        <dbReference type="ARBA" id="ARBA00022989"/>
    </source>
</evidence>
<name>A0A0N4YD17_NIPBR</name>
<evidence type="ECO:0000313" key="6">
    <source>
        <dbReference type="EMBL" id="VDL78075.1"/>
    </source>
</evidence>
<evidence type="ECO:0000256" key="5">
    <source>
        <dbReference type="SAM" id="Phobius"/>
    </source>
</evidence>
<keyword evidence="3 5" id="KW-1133">Transmembrane helix</keyword>
<accession>A0A0N4YD17</accession>
<keyword evidence="4 5" id="KW-0472">Membrane</keyword>
<keyword evidence="7" id="KW-1185">Reference proteome</keyword>
<evidence type="ECO:0000256" key="2">
    <source>
        <dbReference type="ARBA" id="ARBA00022692"/>
    </source>
</evidence>
<evidence type="ECO:0000313" key="7">
    <source>
        <dbReference type="Proteomes" id="UP000271162"/>
    </source>
</evidence>
<gene>
    <name evidence="6" type="ORF">NBR_LOCUS14486</name>
</gene>
<dbReference type="WBParaSite" id="NBR_0001448501-mRNA-1">
    <property type="protein sequence ID" value="NBR_0001448501-mRNA-1"/>
    <property type="gene ID" value="NBR_0001448501"/>
</dbReference>
<protein>
    <submittedName>
        <fullName evidence="8">G_PROTEIN_RECEP_F1_2 domain-containing protein</fullName>
    </submittedName>
</protein>
<feature type="transmembrane region" description="Helical" evidence="5">
    <location>
        <begin position="84"/>
        <end position="110"/>
    </location>
</feature>
<dbReference type="InterPro" id="IPR019408">
    <property type="entry name" value="7TM_GPCR_serpentine_rcpt_Srab"/>
</dbReference>
<dbReference type="AlphaFoldDB" id="A0A0N4YD17"/>
<feature type="transmembrane region" description="Helical" evidence="5">
    <location>
        <begin position="43"/>
        <end position="64"/>
    </location>
</feature>
<evidence type="ECO:0000256" key="1">
    <source>
        <dbReference type="ARBA" id="ARBA00004141"/>
    </source>
</evidence>
<keyword evidence="2 5" id="KW-0812">Transmembrane</keyword>
<evidence type="ECO:0000313" key="8">
    <source>
        <dbReference type="WBParaSite" id="NBR_0001448501-mRNA-1"/>
    </source>
</evidence>
<comment type="subcellular location">
    <subcellularLocation>
        <location evidence="1">Membrane</location>
        <topology evidence="1">Multi-pass membrane protein</topology>
    </subcellularLocation>
</comment>
<dbReference type="Pfam" id="PF10292">
    <property type="entry name" value="7TM_GPCR_Srab"/>
    <property type="match status" value="1"/>
</dbReference>
<dbReference type="EMBL" id="UYSL01021382">
    <property type="protein sequence ID" value="VDL78075.1"/>
    <property type="molecule type" value="Genomic_DNA"/>
</dbReference>
<sequence length="117" mass="12858">MYCVFTGRILAEYLVDVPNVAMVIERAVASWKPFEYGTYGSKFGFILVTVSVLLPLILTAWAMSVEDFSQSYVYCSSATDKTSYRLFIIGIAVCVTNCLTLAAAVVLFICNNVAIKS</sequence>
<dbReference type="OMA" id="YCSSATD"/>